<dbReference type="Pfam" id="PF26080">
    <property type="entry name" value="CUB_animal"/>
    <property type="match status" value="1"/>
</dbReference>
<proteinExistence type="predicted"/>
<dbReference type="InterPro" id="IPR058698">
    <property type="entry name" value="CUB_metazoa"/>
</dbReference>
<evidence type="ECO:0000259" key="3">
    <source>
        <dbReference type="Pfam" id="PF26080"/>
    </source>
</evidence>
<dbReference type="AlphaFoldDB" id="A0A8J2RHG9"/>
<dbReference type="Proteomes" id="UP000789390">
    <property type="component" value="Unassembled WGS sequence"/>
</dbReference>
<evidence type="ECO:0000256" key="1">
    <source>
        <dbReference type="SAM" id="MobiDB-lite"/>
    </source>
</evidence>
<keyword evidence="5" id="KW-1185">Reference proteome</keyword>
<organism evidence="4 5">
    <name type="scientific">Daphnia galeata</name>
    <dbReference type="NCBI Taxonomy" id="27404"/>
    <lineage>
        <taxon>Eukaryota</taxon>
        <taxon>Metazoa</taxon>
        <taxon>Ecdysozoa</taxon>
        <taxon>Arthropoda</taxon>
        <taxon>Crustacea</taxon>
        <taxon>Branchiopoda</taxon>
        <taxon>Diplostraca</taxon>
        <taxon>Cladocera</taxon>
        <taxon>Anomopoda</taxon>
        <taxon>Daphniidae</taxon>
        <taxon>Daphnia</taxon>
    </lineage>
</organism>
<gene>
    <name evidence="4" type="ORF">DGAL_LOCUS7600</name>
</gene>
<feature type="domain" description="CUB" evidence="3">
    <location>
        <begin position="271"/>
        <end position="455"/>
    </location>
</feature>
<name>A0A8J2RHG9_9CRUS</name>
<dbReference type="PANTHER" id="PTHR33236">
    <property type="entry name" value="INTRAFLAGELLAR TRANSPORT PROTEIN 122 FAMILY PROTEIN-RELATED"/>
    <property type="match status" value="1"/>
</dbReference>
<sequence length="457" mass="48824">MSAIKVVVLGLLMVISHLRAVLANTCDPETEDSPSVMASPENSMVADDDSSRFPNTNPWLPYYYYRPTAPQFSTAVNTKTTPLFVPFTSCTSPNRETGICANSIACNRYGGRASGSCTGGRVCCINMVTNTCDDANQKVITIDNTYWLSPTMGTSSSTASCGVTIKLDAKLPEQGKAVCQVRLNFNMFSIGQPDVESVCSTDTFDVMGASNKIPTICGDNDGQHMYLNVPPSSTSPTDLQLAFNFGTNSNSIRGWNILISMIPCDSINLAPPDCLQYFTARSGTIKSFNWRDIAGTATRQLANQDYSICFRTTPGATKTLCVTPCTVISTGAKAFSVSSAITIPVPDPVAISADVSQLGSLNCNNDFLIIPEGFNIGNPVAVANMAFDRFCGERLNALPGNGASTTICTTATPFRLIYHTNGDETTTDTKDAIPVDGVAVTIPTNGNRGFCLNFKNQ</sequence>
<evidence type="ECO:0000313" key="5">
    <source>
        <dbReference type="Proteomes" id="UP000789390"/>
    </source>
</evidence>
<dbReference type="EMBL" id="CAKKLH010000149">
    <property type="protein sequence ID" value="CAH0104686.1"/>
    <property type="molecule type" value="Genomic_DNA"/>
</dbReference>
<comment type="caution">
    <text evidence="4">The sequence shown here is derived from an EMBL/GenBank/DDBJ whole genome shotgun (WGS) entry which is preliminary data.</text>
</comment>
<evidence type="ECO:0000256" key="2">
    <source>
        <dbReference type="SAM" id="SignalP"/>
    </source>
</evidence>
<accession>A0A8J2RHG9</accession>
<dbReference type="OrthoDB" id="6337346at2759"/>
<dbReference type="PANTHER" id="PTHR33236:SF5">
    <property type="entry name" value="CUB DOMAIN-CONTAINING PROTEIN"/>
    <property type="match status" value="1"/>
</dbReference>
<reference evidence="4" key="1">
    <citation type="submission" date="2021-11" db="EMBL/GenBank/DDBJ databases">
        <authorList>
            <person name="Schell T."/>
        </authorList>
    </citation>
    <scope>NUCLEOTIDE SEQUENCE</scope>
    <source>
        <strain evidence="4">M5</strain>
    </source>
</reference>
<protein>
    <recommendedName>
        <fullName evidence="3">CUB domain-containing protein</fullName>
    </recommendedName>
</protein>
<evidence type="ECO:0000313" key="4">
    <source>
        <dbReference type="EMBL" id="CAH0104686.1"/>
    </source>
</evidence>
<feature type="chain" id="PRO_5035329074" description="CUB domain-containing protein" evidence="2">
    <location>
        <begin position="24"/>
        <end position="457"/>
    </location>
</feature>
<feature type="region of interest" description="Disordered" evidence="1">
    <location>
        <begin position="30"/>
        <end position="50"/>
    </location>
</feature>
<keyword evidence="2" id="KW-0732">Signal</keyword>
<feature type="signal peptide" evidence="2">
    <location>
        <begin position="1"/>
        <end position="23"/>
    </location>
</feature>